<sequence length="52" mass="5673">MPKNGDEFHRTMVLKRGMGEKNAHPAQWITGSGVRHTSSLFQQPPDGSPGKA</sequence>
<evidence type="ECO:0000256" key="1">
    <source>
        <dbReference type="SAM" id="MobiDB-lite"/>
    </source>
</evidence>
<gene>
    <name evidence="2" type="ORF">HMPREF0758_2611</name>
</gene>
<protein>
    <submittedName>
        <fullName evidence="2">Uncharacterized protein</fullName>
    </submittedName>
</protein>
<keyword evidence="3" id="KW-1185">Reference proteome</keyword>
<accession>D4E361</accession>
<name>D4E361_SEROD</name>
<proteinExistence type="predicted"/>
<dbReference type="Proteomes" id="UP000005723">
    <property type="component" value="Unassembled WGS sequence"/>
</dbReference>
<dbReference type="STRING" id="667129.HMPREF0758_2611"/>
<dbReference type="AlphaFoldDB" id="D4E361"/>
<evidence type="ECO:0000313" key="2">
    <source>
        <dbReference type="EMBL" id="EFE95756.1"/>
    </source>
</evidence>
<feature type="region of interest" description="Disordered" evidence="1">
    <location>
        <begin position="30"/>
        <end position="52"/>
    </location>
</feature>
<dbReference type="EMBL" id="ADBY01000044">
    <property type="protein sequence ID" value="EFE95756.1"/>
    <property type="molecule type" value="Genomic_DNA"/>
</dbReference>
<comment type="caution">
    <text evidence="2">The sequence shown here is derived from an EMBL/GenBank/DDBJ whole genome shotgun (WGS) entry which is preliminary data.</text>
</comment>
<dbReference type="HOGENOM" id="CLU_3084645_0_0_6"/>
<evidence type="ECO:0000313" key="3">
    <source>
        <dbReference type="Proteomes" id="UP000005723"/>
    </source>
</evidence>
<reference evidence="2 3" key="1">
    <citation type="submission" date="2010-01" db="EMBL/GenBank/DDBJ databases">
        <authorList>
            <person name="Muzny D."/>
            <person name="Qin X."/>
            <person name="Deng J."/>
            <person name="Jiang H."/>
            <person name="Liu Y."/>
            <person name="Qu J."/>
            <person name="Song X.-Z."/>
            <person name="Zhang L."/>
            <person name="Thornton R."/>
            <person name="Coyle M."/>
            <person name="Francisco L."/>
            <person name="Jackson L."/>
            <person name="Javaid M."/>
            <person name="Korchina V."/>
            <person name="Kovar C."/>
            <person name="Mata R."/>
            <person name="Mathew T."/>
            <person name="Ngo R."/>
            <person name="Nguyen L."/>
            <person name="Nguyen N."/>
            <person name="Okwuonu G."/>
            <person name="Ongeri F."/>
            <person name="Pham C."/>
            <person name="Simmons D."/>
            <person name="Wilczek-Boney K."/>
            <person name="Hale W."/>
            <person name="Jakkamsetti A."/>
            <person name="Pham P."/>
            <person name="Ruth R."/>
            <person name="San Lucas F."/>
            <person name="Warren J."/>
            <person name="Zhang J."/>
            <person name="Zhao Z."/>
            <person name="Zhou C."/>
            <person name="Zhu D."/>
            <person name="Lee S."/>
            <person name="Bess C."/>
            <person name="Blankenburg K."/>
            <person name="Forbes L."/>
            <person name="Fu Q."/>
            <person name="Gubbala S."/>
            <person name="Hirani K."/>
            <person name="Jayaseelan J.C."/>
            <person name="Lara F."/>
            <person name="Munidasa M."/>
            <person name="Palculict T."/>
            <person name="Patil S."/>
            <person name="Pu L.-L."/>
            <person name="Saada N."/>
            <person name="Tang L."/>
            <person name="Weissenberger G."/>
            <person name="Zhu Y."/>
            <person name="Hemphill L."/>
            <person name="Shang Y."/>
            <person name="Youmans B."/>
            <person name="Ayvaz T."/>
            <person name="Ross M."/>
            <person name="Santibanez J."/>
            <person name="Aqrawi P."/>
            <person name="Gross S."/>
            <person name="Joshi V."/>
            <person name="Fowler G."/>
            <person name="Nazareth L."/>
            <person name="Reid J."/>
            <person name="Worley K."/>
            <person name="Petrosino J."/>
            <person name="Highlander S."/>
            <person name="Gibbs R."/>
        </authorList>
    </citation>
    <scope>NUCLEOTIDE SEQUENCE [LARGE SCALE GENOMIC DNA]</scope>
    <source>
        <strain evidence="2 3">DSM 4582</strain>
    </source>
</reference>
<organism evidence="2 3">
    <name type="scientific">Serratia odorifera DSM 4582</name>
    <dbReference type="NCBI Taxonomy" id="667129"/>
    <lineage>
        <taxon>Bacteria</taxon>
        <taxon>Pseudomonadati</taxon>
        <taxon>Pseudomonadota</taxon>
        <taxon>Gammaproteobacteria</taxon>
        <taxon>Enterobacterales</taxon>
        <taxon>Yersiniaceae</taxon>
        <taxon>Serratia</taxon>
    </lineage>
</organism>